<feature type="region of interest" description="Disordered" evidence="1">
    <location>
        <begin position="65"/>
        <end position="99"/>
    </location>
</feature>
<comment type="caution">
    <text evidence="3">The sequence shown here is derived from an EMBL/GenBank/DDBJ whole genome shotgun (WGS) entry which is preliminary data.</text>
</comment>
<keyword evidence="2" id="KW-0472">Membrane</keyword>
<name>A0ABU4KGG4_9ACTN</name>
<evidence type="ECO:0000256" key="2">
    <source>
        <dbReference type="SAM" id="Phobius"/>
    </source>
</evidence>
<dbReference type="EMBL" id="JAWJZF010000492">
    <property type="protein sequence ID" value="MDX2296380.1"/>
    <property type="molecule type" value="Genomic_DNA"/>
</dbReference>
<feature type="compositionally biased region" description="Basic residues" evidence="1">
    <location>
        <begin position="70"/>
        <end position="81"/>
    </location>
</feature>
<evidence type="ECO:0000256" key="1">
    <source>
        <dbReference type="SAM" id="MobiDB-lite"/>
    </source>
</evidence>
<feature type="compositionally biased region" description="Low complexity" evidence="1">
    <location>
        <begin position="88"/>
        <end position="99"/>
    </location>
</feature>
<evidence type="ECO:0008006" key="5">
    <source>
        <dbReference type="Google" id="ProtNLM"/>
    </source>
</evidence>
<sequence length="99" mass="10342">MTPRTLHRNCCVHAYVGVAVPVFGFAMARGLGVLGGTWLIVSMVLTAVAAGVLGLLVLPAQNRAVEGRRGPPRRPPLRHRPAPPCSPAPSLCCGPRSPS</sequence>
<keyword evidence="2" id="KW-0812">Transmembrane</keyword>
<proteinExistence type="predicted"/>
<keyword evidence="4" id="KW-1185">Reference proteome</keyword>
<organism evidence="3 4">
    <name type="scientific">Streptomyces roseolus</name>
    <dbReference type="NCBI Taxonomy" id="67358"/>
    <lineage>
        <taxon>Bacteria</taxon>
        <taxon>Bacillati</taxon>
        <taxon>Actinomycetota</taxon>
        <taxon>Actinomycetes</taxon>
        <taxon>Kitasatosporales</taxon>
        <taxon>Streptomycetaceae</taxon>
        <taxon>Streptomyces</taxon>
    </lineage>
</organism>
<reference evidence="3 4" key="1">
    <citation type="submission" date="2023-10" db="EMBL/GenBank/DDBJ databases">
        <authorList>
            <person name="Wang X.X."/>
        </authorList>
    </citation>
    <scope>NUCLEOTIDE SEQUENCE [LARGE SCALE GENOMIC DNA]</scope>
    <source>
        <strain evidence="3 4">NBRC 12816</strain>
    </source>
</reference>
<dbReference type="Proteomes" id="UP001278571">
    <property type="component" value="Unassembled WGS sequence"/>
</dbReference>
<feature type="transmembrane region" description="Helical" evidence="2">
    <location>
        <begin position="12"/>
        <end position="32"/>
    </location>
</feature>
<evidence type="ECO:0000313" key="3">
    <source>
        <dbReference type="EMBL" id="MDX2296380.1"/>
    </source>
</evidence>
<accession>A0ABU4KGG4</accession>
<feature type="transmembrane region" description="Helical" evidence="2">
    <location>
        <begin position="38"/>
        <end position="58"/>
    </location>
</feature>
<gene>
    <name evidence="3" type="ORF">R2363_29885</name>
</gene>
<protein>
    <recommendedName>
        <fullName evidence="5">Major facilitator superfamily (MFS) profile domain-containing protein</fullName>
    </recommendedName>
</protein>
<evidence type="ECO:0000313" key="4">
    <source>
        <dbReference type="Proteomes" id="UP001278571"/>
    </source>
</evidence>
<keyword evidence="2" id="KW-1133">Transmembrane helix</keyword>